<sequence length="644" mass="66309">MHSAARRARKPLTLLALLGAVAALVLGGAGPASAHAVLTRSAPSDTSVVKKAPREVSISFTQPVGLPESSLRVLSPRNVRVSEGRAEHSDGSKRTARIALTDKLMKGTYTVSWRVISDDGHPISGAFTFSVGKPSATSAALSSVPSADPVVSLLNQVSRYAAYGGLTLLVGVAGFVLLCWPAALALRLVRRLLLAGWLTLAGSALLLLLLRGPYETGRGVLGAFDPSLLASTLGAKAGTLLLIRMLLVIAAGLVVARWAGRPADRAGSDAEPAPPGTGVRIAGVLLSVALAVTWAAAEHASVGPQVAVAIPAAVLHILAMTVWLGGLLTLVLMLRRTGTGPEVPASAVARFSRLAFGAVAVLTVTGVYQSWRQVGSLGALASTEYGRLLSAKVVLVVLVLAAAAFSRRWTARLVRAAPAAPRRTAAESPRRVPVTQTVGGGSAAAHDGSAPLPPPSPAGVGGPDVPDEPSRPVPSGPPREEHRRGLRRSVAVEAVLSLIVLAITTVLTGTQSSRAVAQSAAFAAVPRQPPTTLAVIPFDTGAPGGSGRVQVTLSPGQVGENVVQAVVYGPTGLISAVPEMRITLTQRARGIGPLDAKLTDLQGWWSGDTLRLPVPGTWLMRVTVRVSDVDQTTVSQNVTIKALP</sequence>
<keyword evidence="8 10" id="KW-0472">Membrane</keyword>
<dbReference type="GO" id="GO:0006825">
    <property type="term" value="P:copper ion transport"/>
    <property type="evidence" value="ECO:0007669"/>
    <property type="project" value="InterPro"/>
</dbReference>
<dbReference type="RefSeq" id="WP_007500339.1">
    <property type="nucleotide sequence ID" value="NZ_AGBF01000121.1"/>
</dbReference>
<keyword evidence="4" id="KW-0479">Metal-binding</keyword>
<name>G2GI43_9ACTN</name>
<reference evidence="14 15" key="1">
    <citation type="submission" date="2011-08" db="EMBL/GenBank/DDBJ databases">
        <authorList>
            <person name="Lin Y."/>
            <person name="Hao X."/>
            <person name="Johnstone L."/>
            <person name="Miller S.J."/>
            <person name="Wei G."/>
            <person name="Rensing C."/>
        </authorList>
    </citation>
    <scope>NUCLEOTIDE SEQUENCE [LARGE SCALE GENOMIC DNA]</scope>
    <source>
        <strain evidence="14 15">K42</strain>
    </source>
</reference>
<evidence type="ECO:0000259" key="12">
    <source>
        <dbReference type="Pfam" id="PF04234"/>
    </source>
</evidence>
<feature type="transmembrane region" description="Helical" evidence="10">
    <location>
        <begin position="388"/>
        <end position="405"/>
    </location>
</feature>
<keyword evidence="6 10" id="KW-1133">Transmembrane helix</keyword>
<evidence type="ECO:0000256" key="6">
    <source>
        <dbReference type="ARBA" id="ARBA00022989"/>
    </source>
</evidence>
<feature type="signal peptide" evidence="11">
    <location>
        <begin position="1"/>
        <end position="34"/>
    </location>
</feature>
<evidence type="ECO:0000256" key="10">
    <source>
        <dbReference type="SAM" id="Phobius"/>
    </source>
</evidence>
<comment type="subcellular location">
    <subcellularLocation>
        <location evidence="1">Cell membrane</location>
        <topology evidence="1">Multi-pass membrane protein</topology>
    </subcellularLocation>
</comment>
<evidence type="ECO:0000256" key="8">
    <source>
        <dbReference type="ARBA" id="ARBA00023136"/>
    </source>
</evidence>
<dbReference type="InterPro" id="IPR032694">
    <property type="entry name" value="CopC/D"/>
</dbReference>
<evidence type="ECO:0000256" key="1">
    <source>
        <dbReference type="ARBA" id="ARBA00004651"/>
    </source>
</evidence>
<keyword evidence="5 11" id="KW-0732">Signal</keyword>
<evidence type="ECO:0000256" key="9">
    <source>
        <dbReference type="SAM" id="MobiDB-lite"/>
    </source>
</evidence>
<proteinExistence type="predicted"/>
<dbReference type="GO" id="GO:0042597">
    <property type="term" value="C:periplasmic space"/>
    <property type="evidence" value="ECO:0007669"/>
    <property type="project" value="InterPro"/>
</dbReference>
<feature type="domain" description="Copper resistance protein D" evidence="13">
    <location>
        <begin position="347"/>
        <end position="426"/>
    </location>
</feature>
<dbReference type="PANTHER" id="PTHR34820">
    <property type="entry name" value="INNER MEMBRANE PROTEIN YEBZ"/>
    <property type="match status" value="1"/>
</dbReference>
<dbReference type="InterPro" id="IPR008457">
    <property type="entry name" value="Cu-R_CopD_dom"/>
</dbReference>
<dbReference type="Pfam" id="PF04234">
    <property type="entry name" value="CopC"/>
    <property type="match status" value="1"/>
</dbReference>
<gene>
    <name evidence="14" type="ORF">SZN_25914</name>
</gene>
<evidence type="ECO:0000256" key="7">
    <source>
        <dbReference type="ARBA" id="ARBA00023008"/>
    </source>
</evidence>
<dbReference type="AlphaFoldDB" id="G2GI43"/>
<dbReference type="Gene3D" id="2.60.40.1220">
    <property type="match status" value="1"/>
</dbReference>
<feature type="transmembrane region" description="Helical" evidence="10">
    <location>
        <begin position="234"/>
        <end position="256"/>
    </location>
</feature>
<keyword evidence="15" id="KW-1185">Reference proteome</keyword>
<evidence type="ECO:0000313" key="15">
    <source>
        <dbReference type="Proteomes" id="UP000004217"/>
    </source>
</evidence>
<dbReference type="GO" id="GO:0005886">
    <property type="term" value="C:plasma membrane"/>
    <property type="evidence" value="ECO:0007669"/>
    <property type="project" value="UniProtKB-SubCell"/>
</dbReference>
<accession>G2GI43</accession>
<dbReference type="EMBL" id="AGBF01000121">
    <property type="protein sequence ID" value="EGX56810.1"/>
    <property type="molecule type" value="Genomic_DNA"/>
</dbReference>
<feature type="transmembrane region" description="Helical" evidence="10">
    <location>
        <begin position="160"/>
        <end position="180"/>
    </location>
</feature>
<evidence type="ECO:0000313" key="14">
    <source>
        <dbReference type="EMBL" id="EGX56810.1"/>
    </source>
</evidence>
<dbReference type="PANTHER" id="PTHR34820:SF4">
    <property type="entry name" value="INNER MEMBRANE PROTEIN YEBZ"/>
    <property type="match status" value="1"/>
</dbReference>
<dbReference type="Pfam" id="PF05425">
    <property type="entry name" value="CopD"/>
    <property type="match status" value="1"/>
</dbReference>
<feature type="transmembrane region" description="Helical" evidence="10">
    <location>
        <begin position="309"/>
        <end position="335"/>
    </location>
</feature>
<keyword evidence="2" id="KW-1003">Cell membrane</keyword>
<organism evidence="14 15">
    <name type="scientific">Streptomyces zinciresistens K42</name>
    <dbReference type="NCBI Taxonomy" id="700597"/>
    <lineage>
        <taxon>Bacteria</taxon>
        <taxon>Bacillati</taxon>
        <taxon>Actinomycetota</taxon>
        <taxon>Actinomycetes</taxon>
        <taxon>Kitasatosporales</taxon>
        <taxon>Streptomycetaceae</taxon>
        <taxon>Streptomyces</taxon>
    </lineage>
</organism>
<dbReference type="SUPFAM" id="SSF81296">
    <property type="entry name" value="E set domains"/>
    <property type="match status" value="1"/>
</dbReference>
<comment type="caution">
    <text evidence="14">The sequence shown here is derived from an EMBL/GenBank/DDBJ whole genome shotgun (WGS) entry which is preliminary data.</text>
</comment>
<feature type="transmembrane region" description="Helical" evidence="10">
    <location>
        <begin position="347"/>
        <end position="368"/>
    </location>
</feature>
<evidence type="ECO:0000256" key="4">
    <source>
        <dbReference type="ARBA" id="ARBA00022723"/>
    </source>
</evidence>
<keyword evidence="3 10" id="KW-0812">Transmembrane</keyword>
<dbReference type="GO" id="GO:0005507">
    <property type="term" value="F:copper ion binding"/>
    <property type="evidence" value="ECO:0007669"/>
    <property type="project" value="InterPro"/>
</dbReference>
<feature type="chain" id="PRO_5003430205" evidence="11">
    <location>
        <begin position="35"/>
        <end position="644"/>
    </location>
</feature>
<evidence type="ECO:0000256" key="3">
    <source>
        <dbReference type="ARBA" id="ARBA00022692"/>
    </source>
</evidence>
<feature type="transmembrane region" description="Helical" evidence="10">
    <location>
        <begin position="277"/>
        <end position="297"/>
    </location>
</feature>
<dbReference type="InterPro" id="IPR014755">
    <property type="entry name" value="Cu-Rt/internalin_Ig-like"/>
</dbReference>
<evidence type="ECO:0000256" key="2">
    <source>
        <dbReference type="ARBA" id="ARBA00022475"/>
    </source>
</evidence>
<dbReference type="InterPro" id="IPR007348">
    <property type="entry name" value="CopC_dom"/>
</dbReference>
<feature type="transmembrane region" description="Helical" evidence="10">
    <location>
        <begin position="490"/>
        <end position="509"/>
    </location>
</feature>
<evidence type="ECO:0000256" key="11">
    <source>
        <dbReference type="SAM" id="SignalP"/>
    </source>
</evidence>
<feature type="transmembrane region" description="Helical" evidence="10">
    <location>
        <begin position="192"/>
        <end position="214"/>
    </location>
</feature>
<dbReference type="Proteomes" id="UP000004217">
    <property type="component" value="Unassembled WGS sequence"/>
</dbReference>
<keyword evidence="7" id="KW-0186">Copper</keyword>
<dbReference type="OrthoDB" id="5242236at2"/>
<evidence type="ECO:0000256" key="5">
    <source>
        <dbReference type="ARBA" id="ARBA00022729"/>
    </source>
</evidence>
<feature type="domain" description="CopC" evidence="12">
    <location>
        <begin position="35"/>
        <end position="131"/>
    </location>
</feature>
<feature type="region of interest" description="Disordered" evidence="9">
    <location>
        <begin position="420"/>
        <end position="486"/>
    </location>
</feature>
<evidence type="ECO:0000259" key="13">
    <source>
        <dbReference type="Pfam" id="PF05425"/>
    </source>
</evidence>
<dbReference type="GO" id="GO:0046688">
    <property type="term" value="P:response to copper ion"/>
    <property type="evidence" value="ECO:0007669"/>
    <property type="project" value="InterPro"/>
</dbReference>
<protein>
    <submittedName>
        <fullName evidence="14">Putative integral membrane protein</fullName>
    </submittedName>
</protein>
<dbReference type="PATRIC" id="fig|700597.3.peg.5089"/>
<dbReference type="InterPro" id="IPR014756">
    <property type="entry name" value="Ig_E-set"/>
</dbReference>